<evidence type="ECO:0000256" key="1">
    <source>
        <dbReference type="SAM" id="SignalP"/>
    </source>
</evidence>
<dbReference type="PROSITE" id="PS51257">
    <property type="entry name" value="PROKAR_LIPOPROTEIN"/>
    <property type="match status" value="1"/>
</dbReference>
<comment type="caution">
    <text evidence="2">The sequence shown here is derived from an EMBL/GenBank/DDBJ whole genome shotgun (WGS) entry which is preliminary data.</text>
</comment>
<sequence length="241" mass="27025">MKNHGYIPCIGLLLCLLVVLCACAGKAETPDTMEFEGIPWNASVEEVCQALELEFDPAMWEEESERGGTLRLENWDAFGQTAQIVYFNFANFTDDPTVPLGLCQVHFFYTADCDQQALLDALRAEYGPEAEEYVRYSSIDGEAQTWVDNEQLKYWFPKMTLAGTLSDAEQSALREAYLSELSDEAAANYINAEPAGSVLWAENYFDAFSSLIPEEEKPDEIEPWVRVNGEILTLALQLSEA</sequence>
<evidence type="ECO:0000313" key="3">
    <source>
        <dbReference type="Proteomes" id="UP000824239"/>
    </source>
</evidence>
<organism evidence="2 3">
    <name type="scientific">Candidatus Avoscillospira avicola</name>
    <dbReference type="NCBI Taxonomy" id="2840706"/>
    <lineage>
        <taxon>Bacteria</taxon>
        <taxon>Bacillati</taxon>
        <taxon>Bacillota</taxon>
        <taxon>Clostridia</taxon>
        <taxon>Eubacteriales</taxon>
        <taxon>Oscillospiraceae</taxon>
        <taxon>Oscillospiraceae incertae sedis</taxon>
        <taxon>Candidatus Avoscillospira</taxon>
    </lineage>
</organism>
<dbReference type="EMBL" id="DVHE01000056">
    <property type="protein sequence ID" value="HIR51022.1"/>
    <property type="molecule type" value="Genomic_DNA"/>
</dbReference>
<gene>
    <name evidence="2" type="ORF">IAA53_07030</name>
</gene>
<feature type="signal peptide" evidence="1">
    <location>
        <begin position="1"/>
        <end position="24"/>
    </location>
</feature>
<keyword evidence="1" id="KW-0732">Signal</keyword>
<dbReference type="AlphaFoldDB" id="A0A9D1IX90"/>
<reference evidence="2" key="1">
    <citation type="submission" date="2020-10" db="EMBL/GenBank/DDBJ databases">
        <authorList>
            <person name="Gilroy R."/>
        </authorList>
    </citation>
    <scope>NUCLEOTIDE SEQUENCE</scope>
    <source>
        <strain evidence="2">ChiBcec15-4380</strain>
    </source>
</reference>
<proteinExistence type="predicted"/>
<dbReference type="Proteomes" id="UP000824239">
    <property type="component" value="Unassembled WGS sequence"/>
</dbReference>
<name>A0A9D1IX90_9FIRM</name>
<feature type="chain" id="PRO_5039148256" evidence="1">
    <location>
        <begin position="25"/>
        <end position="241"/>
    </location>
</feature>
<protein>
    <submittedName>
        <fullName evidence="2">Uncharacterized protein</fullName>
    </submittedName>
</protein>
<accession>A0A9D1IX90</accession>
<reference evidence="2" key="2">
    <citation type="journal article" date="2021" name="PeerJ">
        <title>Extensive microbial diversity within the chicken gut microbiome revealed by metagenomics and culture.</title>
        <authorList>
            <person name="Gilroy R."/>
            <person name="Ravi A."/>
            <person name="Getino M."/>
            <person name="Pursley I."/>
            <person name="Horton D.L."/>
            <person name="Alikhan N.F."/>
            <person name="Baker D."/>
            <person name="Gharbi K."/>
            <person name="Hall N."/>
            <person name="Watson M."/>
            <person name="Adriaenssens E.M."/>
            <person name="Foster-Nyarko E."/>
            <person name="Jarju S."/>
            <person name="Secka A."/>
            <person name="Antonio M."/>
            <person name="Oren A."/>
            <person name="Chaudhuri R.R."/>
            <person name="La Ragione R."/>
            <person name="Hildebrand F."/>
            <person name="Pallen M.J."/>
        </authorList>
    </citation>
    <scope>NUCLEOTIDE SEQUENCE</scope>
    <source>
        <strain evidence="2">ChiBcec15-4380</strain>
    </source>
</reference>
<evidence type="ECO:0000313" key="2">
    <source>
        <dbReference type="EMBL" id="HIR51022.1"/>
    </source>
</evidence>